<reference evidence="1 2" key="1">
    <citation type="submission" date="2019-03" db="EMBL/GenBank/DDBJ databases">
        <title>Single cell metagenomics reveals metabolic interactions within the superorganism composed of flagellate Streblomastix strix and complex community of Bacteroidetes bacteria on its surface.</title>
        <authorList>
            <person name="Treitli S.C."/>
            <person name="Kolisko M."/>
            <person name="Husnik F."/>
            <person name="Keeling P."/>
            <person name="Hampl V."/>
        </authorList>
    </citation>
    <scope>NUCLEOTIDE SEQUENCE [LARGE SCALE GENOMIC DNA]</scope>
    <source>
        <strain evidence="1">ST1C</strain>
    </source>
</reference>
<name>A0A5J4VK87_9EUKA</name>
<dbReference type="AlphaFoldDB" id="A0A5J4VK87"/>
<organism evidence="1 2">
    <name type="scientific">Streblomastix strix</name>
    <dbReference type="NCBI Taxonomy" id="222440"/>
    <lineage>
        <taxon>Eukaryota</taxon>
        <taxon>Metamonada</taxon>
        <taxon>Preaxostyla</taxon>
        <taxon>Oxymonadida</taxon>
        <taxon>Streblomastigidae</taxon>
        <taxon>Streblomastix</taxon>
    </lineage>
</organism>
<proteinExistence type="predicted"/>
<protein>
    <submittedName>
        <fullName evidence="1">Uncharacterized protein</fullName>
    </submittedName>
</protein>
<feature type="non-terminal residue" evidence="1">
    <location>
        <position position="1"/>
    </location>
</feature>
<comment type="caution">
    <text evidence="1">The sequence shown here is derived from an EMBL/GenBank/DDBJ whole genome shotgun (WGS) entry which is preliminary data.</text>
</comment>
<dbReference type="EMBL" id="SNRW01006532">
    <property type="protein sequence ID" value="KAA6382890.1"/>
    <property type="molecule type" value="Genomic_DNA"/>
</dbReference>
<gene>
    <name evidence="1" type="ORF">EZS28_021583</name>
</gene>
<sequence>QDEQLKQISSVSVNDRDNIEGNDVGCADVEFYDDVDDYIKQEDVTILDLEIGV</sequence>
<dbReference type="Proteomes" id="UP000324800">
    <property type="component" value="Unassembled WGS sequence"/>
</dbReference>
<evidence type="ECO:0000313" key="2">
    <source>
        <dbReference type="Proteomes" id="UP000324800"/>
    </source>
</evidence>
<evidence type="ECO:0000313" key="1">
    <source>
        <dbReference type="EMBL" id="KAA6382890.1"/>
    </source>
</evidence>
<accession>A0A5J4VK87</accession>